<dbReference type="InterPro" id="IPR002941">
    <property type="entry name" value="DNA_methylase_N4/N6"/>
</dbReference>
<dbReference type="PANTHER" id="PTHR13370">
    <property type="entry name" value="RNA METHYLASE-RELATED"/>
    <property type="match status" value="1"/>
</dbReference>
<organism evidence="6 7">
    <name type="scientific">Beggiatoa leptomitoformis</name>
    <dbReference type="NCBI Taxonomy" id="288004"/>
    <lineage>
        <taxon>Bacteria</taxon>
        <taxon>Pseudomonadati</taxon>
        <taxon>Pseudomonadota</taxon>
        <taxon>Gammaproteobacteria</taxon>
        <taxon>Thiotrichales</taxon>
        <taxon>Thiotrichaceae</taxon>
        <taxon>Beggiatoa</taxon>
    </lineage>
</organism>
<evidence type="ECO:0000313" key="6">
    <source>
        <dbReference type="EMBL" id="AUI67604.1"/>
    </source>
</evidence>
<evidence type="ECO:0000259" key="5">
    <source>
        <dbReference type="Pfam" id="PF04471"/>
    </source>
</evidence>
<dbReference type="GO" id="GO:0004519">
    <property type="term" value="F:endonuclease activity"/>
    <property type="evidence" value="ECO:0007669"/>
    <property type="project" value="InterPro"/>
</dbReference>
<name>A0A2N9YAY2_9GAMM</name>
<evidence type="ECO:0000256" key="1">
    <source>
        <dbReference type="ARBA" id="ARBA00006594"/>
    </source>
</evidence>
<dbReference type="GO" id="GO:0009307">
    <property type="term" value="P:DNA restriction-modification system"/>
    <property type="evidence" value="ECO:0007669"/>
    <property type="project" value="InterPro"/>
</dbReference>
<dbReference type="InterPro" id="IPR007560">
    <property type="entry name" value="Restrct_endonuc_IV_Mrr"/>
</dbReference>
<evidence type="ECO:0000256" key="3">
    <source>
        <dbReference type="ARBA" id="ARBA00022679"/>
    </source>
</evidence>
<keyword evidence="3 6" id="KW-0808">Transferase</keyword>
<accession>A0A2N9YAY2</accession>
<dbReference type="RefSeq" id="WP_062149321.1">
    <property type="nucleotide sequence ID" value="NZ_CP012373.2"/>
</dbReference>
<keyword evidence="2 6" id="KW-0489">Methyltransferase</keyword>
<dbReference type="Pfam" id="PF01555">
    <property type="entry name" value="N6_N4_Mtase"/>
    <property type="match status" value="1"/>
</dbReference>
<dbReference type="REBASE" id="231393">
    <property type="entry name" value="M.Ble401ORF2090P"/>
</dbReference>
<dbReference type="SUPFAM" id="SSF53335">
    <property type="entry name" value="S-adenosyl-L-methionine-dependent methyltransferases"/>
    <property type="match status" value="1"/>
</dbReference>
<evidence type="ECO:0000256" key="2">
    <source>
        <dbReference type="ARBA" id="ARBA00022603"/>
    </source>
</evidence>
<evidence type="ECO:0000313" key="7">
    <source>
        <dbReference type="Proteomes" id="UP000234271"/>
    </source>
</evidence>
<dbReference type="KEGG" id="blep:AL038_03920"/>
<proteinExistence type="inferred from homology"/>
<dbReference type="InterPro" id="IPR002052">
    <property type="entry name" value="DNA_methylase_N6_adenine_CS"/>
</dbReference>
<dbReference type="InterPro" id="IPR001091">
    <property type="entry name" value="RM_Methyltransferase"/>
</dbReference>
<dbReference type="Pfam" id="PF04471">
    <property type="entry name" value="Mrr_cat"/>
    <property type="match status" value="1"/>
</dbReference>
<dbReference type="InterPro" id="IPR029063">
    <property type="entry name" value="SAM-dependent_MTases_sf"/>
</dbReference>
<dbReference type="GO" id="GO:0005737">
    <property type="term" value="C:cytoplasm"/>
    <property type="evidence" value="ECO:0007669"/>
    <property type="project" value="TreeGrafter"/>
</dbReference>
<dbReference type="GO" id="GO:0008170">
    <property type="term" value="F:N-methyltransferase activity"/>
    <property type="evidence" value="ECO:0007669"/>
    <property type="project" value="InterPro"/>
</dbReference>
<protein>
    <submittedName>
        <fullName evidence="6">Site-specific DNA-methyltransferase</fullName>
    </submittedName>
</protein>
<dbReference type="EMBL" id="CP018889">
    <property type="protein sequence ID" value="AUI67604.1"/>
    <property type="molecule type" value="Genomic_DNA"/>
</dbReference>
<dbReference type="GO" id="GO:0003677">
    <property type="term" value="F:DNA binding"/>
    <property type="evidence" value="ECO:0007669"/>
    <property type="project" value="InterPro"/>
</dbReference>
<dbReference type="GO" id="GO:0032259">
    <property type="term" value="P:methylation"/>
    <property type="evidence" value="ECO:0007669"/>
    <property type="project" value="UniProtKB-KW"/>
</dbReference>
<evidence type="ECO:0000259" key="4">
    <source>
        <dbReference type="Pfam" id="PF01555"/>
    </source>
</evidence>
<dbReference type="PRINTS" id="PR00508">
    <property type="entry name" value="S21N4MTFRASE"/>
</dbReference>
<gene>
    <name evidence="6" type="ORF">BLE401_02090</name>
</gene>
<dbReference type="PANTHER" id="PTHR13370:SF24">
    <property type="entry name" value="TYPE III RESTRICTION-MODIFICATION ENZYME STYLTI MOD SUBUNIT"/>
    <property type="match status" value="1"/>
</dbReference>
<sequence>MKNQIYYGDNLDVLRRYIKDESVDLCYIDPPFNSKRNYNQIYNNIGKEDAAQAQAFIDTWTWDDNANIGLAEIQSNYNGVFTEQSIDLITGLEKVLKKGALLAYLVSMTLRIAEIHRVLKPTGSFYLHCDPTASHYLKLVIDAIFCAKGGDFQNEIIWERTNAHNMKTKAYVRSNDTIFFYTKSSNFLFNTQFTDYGEQQLKRFKADEKGRLYKAENLTFSSANPSRQFQWRGSKPPAHRSWGASLEQLEKWYEEGRILLKKDGTPRLDGLKIYLDDTQGKPVTSNWTDINRIGNTSSERMGYPTQKPEALLERIIKASSNEGDVILDAYCGCGTTVAVAQKLKRQWIGIDITYQSIALILKRLEDQDAGALDNVLIAGVPKDFEAAEALANRKDDRTRKEFEKWIVLTYSKNRAIIKEQKGGDDGIDGVAYIPESTTENSKVLFSVKSNKKLTPAVVRELFGTVEREKAACGILLTLYPMPNLVKESKKYGVYRNQFTGNEYPKIQVICVQEIFEGQLINLPNVHKVLKKAEQHAEQMDLLDN</sequence>
<feature type="domain" description="Restriction endonuclease type IV Mrr" evidence="5">
    <location>
        <begin position="399"/>
        <end position="478"/>
    </location>
</feature>
<dbReference type="Proteomes" id="UP000234271">
    <property type="component" value="Chromosome"/>
</dbReference>
<dbReference type="OrthoDB" id="9816043at2"/>
<feature type="domain" description="DNA methylase N-4/N-6" evidence="4">
    <location>
        <begin position="23"/>
        <end position="358"/>
    </location>
</feature>
<dbReference type="Gene3D" id="3.40.50.150">
    <property type="entry name" value="Vaccinia Virus protein VP39"/>
    <property type="match status" value="1"/>
</dbReference>
<comment type="similarity">
    <text evidence="1">Belongs to the N(4)/N(6)-methyltransferase family.</text>
</comment>
<keyword evidence="7" id="KW-1185">Reference proteome</keyword>
<dbReference type="STRING" id="288004.AL038_03920"/>
<dbReference type="AlphaFoldDB" id="A0A2N9YAY2"/>
<reference evidence="7" key="1">
    <citation type="submission" date="2016-12" db="EMBL/GenBank/DDBJ databases">
        <title>Complete Genome Sequence of Beggiatoa leptomitiformis D-401.</title>
        <authorList>
            <person name="Fomenkov A."/>
            <person name="Vincze T."/>
            <person name="Grabovich M."/>
            <person name="Anton B.P."/>
            <person name="Dubinina G."/>
            <person name="Orlova M."/>
            <person name="Belousova E."/>
            <person name="Roberts R.J."/>
        </authorList>
    </citation>
    <scope>NUCLEOTIDE SEQUENCE [LARGE SCALE GENOMIC DNA]</scope>
    <source>
        <strain evidence="7">D-401</strain>
    </source>
</reference>
<dbReference type="PROSITE" id="PS00092">
    <property type="entry name" value="N6_MTASE"/>
    <property type="match status" value="1"/>
</dbReference>